<keyword evidence="7" id="KW-1185">Reference proteome</keyword>
<evidence type="ECO:0000256" key="2">
    <source>
        <dbReference type="ARBA" id="ARBA00008520"/>
    </source>
</evidence>
<comment type="caution">
    <text evidence="6">The sequence shown here is derived from an EMBL/GenBank/DDBJ whole genome shotgun (WGS) entry which is preliminary data.</text>
</comment>
<protein>
    <submittedName>
        <fullName evidence="6">Sugar ABC transporter substrate-binding protein</fullName>
    </submittedName>
</protein>
<comment type="similarity">
    <text evidence="2">Belongs to the bacterial solute-binding protein 1 family.</text>
</comment>
<dbReference type="PROSITE" id="PS51257">
    <property type="entry name" value="PROKAR_LIPOPROTEIN"/>
    <property type="match status" value="1"/>
</dbReference>
<evidence type="ECO:0000256" key="4">
    <source>
        <dbReference type="ARBA" id="ARBA00022729"/>
    </source>
</evidence>
<organism evidence="6 7">
    <name type="scientific">Sellimonas caecigallum</name>
    <dbReference type="NCBI Taxonomy" id="2592333"/>
    <lineage>
        <taxon>Bacteria</taxon>
        <taxon>Bacillati</taxon>
        <taxon>Bacillota</taxon>
        <taxon>Clostridia</taxon>
        <taxon>Lachnospirales</taxon>
        <taxon>Lachnospiraceae</taxon>
        <taxon>Sellimonas</taxon>
    </lineage>
</organism>
<proteinExistence type="inferred from homology"/>
<sequence length="428" mass="46930">MRKNLKRLTAVGLTAVLGAGLLAGCGGKDGESKDGKVELVMSVWDSDQQPVMEKMAEAYNKEHPNVTVKTQLTTWSEYWTKLEASATGGSAPDIITMNVLHVEEYADAGILMDLTEAEAESDLKINENFPAPLVDGYTVDGKLYGIPKDFDTNAVFYNKEIFDKAGVAYPQDGWTFEDFRKTCEDLQAAGLGEGVYPTAINRNSGQTTYISSVFANGGYLLSEGNEKSGWGEQATIDAVQPWLDLVLDGLSPTLQQMADTDPDAMFQGGQLAMYFSGNYMITSYNNTLEGKYGIAKRPTFNGKDTDIINGLAFSVSANTKHPEEAKDFALWLGSEEAQKIQGESGVCISARNDCQQYFVDAHDEVDCQVFLDNVANAELLPHCKVTSELSQVEKKYLEPAWKGEISLEEACKNIAKEQDPILEKMNSK</sequence>
<keyword evidence="3" id="KW-0813">Transport</keyword>
<reference evidence="6 7" key="1">
    <citation type="journal article" date="2020" name="New Microbes New Infect">
        <title>Sellimonas caecigallum sp. nov., description and genome sequence of a new member of the Sellimonas genus isolated from the cecum of feral chicken.</title>
        <authorList>
            <person name="Wongkuna S."/>
            <person name="Ghimire S."/>
            <person name="Antony L."/>
            <person name="Chankhamhaengdecha S."/>
            <person name="Janvilisri T."/>
            <person name="Scaria J."/>
        </authorList>
    </citation>
    <scope>NUCLEOTIDE SEQUENCE [LARGE SCALE GENOMIC DNA]</scope>
    <source>
        <strain evidence="6 7">SW451</strain>
    </source>
</reference>
<evidence type="ECO:0000313" key="7">
    <source>
        <dbReference type="Proteomes" id="UP000779049"/>
    </source>
</evidence>
<evidence type="ECO:0000313" key="6">
    <source>
        <dbReference type="EMBL" id="MBY0758079.1"/>
    </source>
</evidence>
<evidence type="ECO:0000256" key="1">
    <source>
        <dbReference type="ARBA" id="ARBA00004196"/>
    </source>
</evidence>
<feature type="chain" id="PRO_5046077286" evidence="5">
    <location>
        <begin position="24"/>
        <end position="428"/>
    </location>
</feature>
<accession>A0ABS7L4X3</accession>
<evidence type="ECO:0000256" key="5">
    <source>
        <dbReference type="SAM" id="SignalP"/>
    </source>
</evidence>
<dbReference type="Pfam" id="PF01547">
    <property type="entry name" value="SBP_bac_1"/>
    <property type="match status" value="1"/>
</dbReference>
<dbReference type="RefSeq" id="WP_221919366.1">
    <property type="nucleotide sequence ID" value="NZ_CP173660.1"/>
</dbReference>
<dbReference type="InterPro" id="IPR050490">
    <property type="entry name" value="Bact_solute-bd_prot1"/>
</dbReference>
<dbReference type="CDD" id="cd13585">
    <property type="entry name" value="PBP2_TMBP_like"/>
    <property type="match status" value="1"/>
</dbReference>
<gene>
    <name evidence="6" type="ORF">FLB61_03015</name>
</gene>
<keyword evidence="4 5" id="KW-0732">Signal</keyword>
<dbReference type="PANTHER" id="PTHR43649:SF31">
    <property type="entry name" value="SN-GLYCEROL-3-PHOSPHATE-BINDING PERIPLASMIC PROTEIN UGPB"/>
    <property type="match status" value="1"/>
</dbReference>
<dbReference type="PANTHER" id="PTHR43649">
    <property type="entry name" value="ARABINOSE-BINDING PROTEIN-RELATED"/>
    <property type="match status" value="1"/>
</dbReference>
<dbReference type="SUPFAM" id="SSF53850">
    <property type="entry name" value="Periplasmic binding protein-like II"/>
    <property type="match status" value="1"/>
</dbReference>
<feature type="signal peptide" evidence="5">
    <location>
        <begin position="1"/>
        <end position="23"/>
    </location>
</feature>
<dbReference type="InterPro" id="IPR006059">
    <property type="entry name" value="SBP"/>
</dbReference>
<dbReference type="EMBL" id="VIRV01000002">
    <property type="protein sequence ID" value="MBY0758079.1"/>
    <property type="molecule type" value="Genomic_DNA"/>
</dbReference>
<evidence type="ECO:0000256" key="3">
    <source>
        <dbReference type="ARBA" id="ARBA00022448"/>
    </source>
</evidence>
<dbReference type="Proteomes" id="UP000779049">
    <property type="component" value="Unassembled WGS sequence"/>
</dbReference>
<comment type="subcellular location">
    <subcellularLocation>
        <location evidence="1">Cell envelope</location>
    </subcellularLocation>
</comment>
<name>A0ABS7L4X3_9FIRM</name>
<dbReference type="Gene3D" id="3.40.190.10">
    <property type="entry name" value="Periplasmic binding protein-like II"/>
    <property type="match status" value="1"/>
</dbReference>